<organism evidence="3 4">
    <name type="scientific">Pedobacter caeni</name>
    <dbReference type="NCBI Taxonomy" id="288992"/>
    <lineage>
        <taxon>Bacteria</taxon>
        <taxon>Pseudomonadati</taxon>
        <taxon>Bacteroidota</taxon>
        <taxon>Sphingobacteriia</taxon>
        <taxon>Sphingobacteriales</taxon>
        <taxon>Sphingobacteriaceae</taxon>
        <taxon>Pedobacter</taxon>
    </lineage>
</organism>
<dbReference type="EMBL" id="FQUQ01000003">
    <property type="protein sequence ID" value="SHF68109.1"/>
    <property type="molecule type" value="Genomic_DNA"/>
</dbReference>
<dbReference type="Pfam" id="PF05686">
    <property type="entry name" value="Glyco_transf_90"/>
    <property type="match status" value="1"/>
</dbReference>
<dbReference type="Proteomes" id="UP000184287">
    <property type="component" value="Unassembled WGS sequence"/>
</dbReference>
<evidence type="ECO:0000256" key="1">
    <source>
        <dbReference type="ARBA" id="ARBA00022679"/>
    </source>
</evidence>
<feature type="domain" description="Glycosyl transferase CAP10" evidence="2">
    <location>
        <begin position="104"/>
        <end position="313"/>
    </location>
</feature>
<name>A0A1M5DM81_9SPHI</name>
<evidence type="ECO:0000313" key="3">
    <source>
        <dbReference type="EMBL" id="SHF68109.1"/>
    </source>
</evidence>
<protein>
    <submittedName>
        <fullName evidence="3">Glycosyl transferase family 90</fullName>
    </submittedName>
</protein>
<dbReference type="InterPro" id="IPR006598">
    <property type="entry name" value="CAP10"/>
</dbReference>
<keyword evidence="4" id="KW-1185">Reference proteome</keyword>
<sequence length="319" mass="36957">MNLASLKIELKRNKLPYYIKNLLKQAVPKKVFEERLAVKLKSIEKFSTDEILERVRYYNQLDESLQFAPGSTRLDEVKLIKSANAYKIDTLAYARYFPKHFKADFIFGDVVHVASEPSFQKSRPIASDNANGILLNLDRKRHFFFVDDPISFENKKDMLIGRGAIVQAHRIDFMNKYFGGAGLDLGQTNVSGGNPDWIKPKISMYDHLKYKFILSLEGYDVATNLKWIMSSNSVAVMPKPKYETWFMEGTLEPNVHYIQIADDYSNLMEVLDYYITHPEKAKEIAANANAFVRKFQNKEKEDLISLLVLDKYFRLTSQY</sequence>
<dbReference type="SMART" id="SM00672">
    <property type="entry name" value="CAP10"/>
    <property type="match status" value="1"/>
</dbReference>
<reference evidence="4" key="1">
    <citation type="submission" date="2016-11" db="EMBL/GenBank/DDBJ databases">
        <authorList>
            <person name="Varghese N."/>
            <person name="Submissions S."/>
        </authorList>
    </citation>
    <scope>NUCLEOTIDE SEQUENCE [LARGE SCALE GENOMIC DNA]</scope>
    <source>
        <strain evidence="4">DSM 16990</strain>
    </source>
</reference>
<keyword evidence="1 3" id="KW-0808">Transferase</keyword>
<proteinExistence type="predicted"/>
<dbReference type="PANTHER" id="PTHR12203:SF35">
    <property type="entry name" value="PROTEIN O-GLUCOSYLTRANSFERASE 1"/>
    <property type="match status" value="1"/>
</dbReference>
<evidence type="ECO:0000313" key="4">
    <source>
        <dbReference type="Proteomes" id="UP000184287"/>
    </source>
</evidence>
<dbReference type="RefSeq" id="WP_073232113.1">
    <property type="nucleotide sequence ID" value="NZ_FQUQ01000003.1"/>
</dbReference>
<dbReference type="GO" id="GO:0016740">
    <property type="term" value="F:transferase activity"/>
    <property type="evidence" value="ECO:0007669"/>
    <property type="project" value="UniProtKB-KW"/>
</dbReference>
<evidence type="ECO:0000259" key="2">
    <source>
        <dbReference type="SMART" id="SM00672"/>
    </source>
</evidence>
<dbReference type="AlphaFoldDB" id="A0A1M5DM81"/>
<dbReference type="PANTHER" id="PTHR12203">
    <property type="entry name" value="KDEL LYS-ASP-GLU-LEU CONTAINING - RELATED"/>
    <property type="match status" value="1"/>
</dbReference>
<dbReference type="InterPro" id="IPR051091">
    <property type="entry name" value="O-Glucosyltr/Glycosyltrsf_90"/>
</dbReference>
<gene>
    <name evidence="3" type="ORF">SAMN04488522_103299</name>
</gene>
<dbReference type="STRING" id="288992.SAMN04488522_103299"/>
<accession>A0A1M5DM81</accession>
<dbReference type="OrthoDB" id="767964at2"/>